<keyword evidence="1" id="KW-0812">Transmembrane</keyword>
<name>A0AAV5SAR7_9BILA</name>
<dbReference type="AlphaFoldDB" id="A0AAV5SAR7"/>
<proteinExistence type="predicted"/>
<feature type="transmembrane region" description="Helical" evidence="1">
    <location>
        <begin position="158"/>
        <end position="189"/>
    </location>
</feature>
<keyword evidence="2" id="KW-0732">Signal</keyword>
<gene>
    <name evidence="3" type="ORF">PENTCL1PPCAC_1877</name>
</gene>
<feature type="non-terminal residue" evidence="3">
    <location>
        <position position="1"/>
    </location>
</feature>
<sequence>TKILCLLFALTASVSCKVTVNGKTETVSIKYEYMGNQDHSVTPTRSETDIQNCLTDAMKNGTALATSINCKKVQYSLGITAPCANGIESSKDPGSPKAMTCPVGGKNNSCYQMSSSTFMNAFTKYTSLVKPNSIQWQCTGKDEFCCGYECCKPRSTKWIWIIILVVILILVGIPCIALCVCCCFCGLFAKCMSMVFKKGSSPPPQTNQVQDYKIEPVENYRFTHSQYNAPPRAMY</sequence>
<dbReference type="Proteomes" id="UP001432027">
    <property type="component" value="Unassembled WGS sequence"/>
</dbReference>
<evidence type="ECO:0000313" key="3">
    <source>
        <dbReference type="EMBL" id="GMS79702.1"/>
    </source>
</evidence>
<comment type="caution">
    <text evidence="3">The sequence shown here is derived from an EMBL/GenBank/DDBJ whole genome shotgun (WGS) entry which is preliminary data.</text>
</comment>
<keyword evidence="1" id="KW-0472">Membrane</keyword>
<feature type="signal peptide" evidence="2">
    <location>
        <begin position="1"/>
        <end position="16"/>
    </location>
</feature>
<dbReference type="EMBL" id="BTSX01000001">
    <property type="protein sequence ID" value="GMS79702.1"/>
    <property type="molecule type" value="Genomic_DNA"/>
</dbReference>
<evidence type="ECO:0000256" key="2">
    <source>
        <dbReference type="SAM" id="SignalP"/>
    </source>
</evidence>
<keyword evidence="4" id="KW-1185">Reference proteome</keyword>
<evidence type="ECO:0000256" key="1">
    <source>
        <dbReference type="SAM" id="Phobius"/>
    </source>
</evidence>
<feature type="chain" id="PRO_5043618908" description="CX domain-containing protein" evidence="2">
    <location>
        <begin position="17"/>
        <end position="235"/>
    </location>
</feature>
<protein>
    <recommendedName>
        <fullName evidence="5">CX domain-containing protein</fullName>
    </recommendedName>
</protein>
<reference evidence="3" key="1">
    <citation type="submission" date="2023-10" db="EMBL/GenBank/DDBJ databases">
        <title>Genome assembly of Pristionchus species.</title>
        <authorList>
            <person name="Yoshida K."/>
            <person name="Sommer R.J."/>
        </authorList>
    </citation>
    <scope>NUCLEOTIDE SEQUENCE</scope>
    <source>
        <strain evidence="3">RS0144</strain>
    </source>
</reference>
<organism evidence="3 4">
    <name type="scientific">Pristionchus entomophagus</name>
    <dbReference type="NCBI Taxonomy" id="358040"/>
    <lineage>
        <taxon>Eukaryota</taxon>
        <taxon>Metazoa</taxon>
        <taxon>Ecdysozoa</taxon>
        <taxon>Nematoda</taxon>
        <taxon>Chromadorea</taxon>
        <taxon>Rhabditida</taxon>
        <taxon>Rhabditina</taxon>
        <taxon>Diplogasteromorpha</taxon>
        <taxon>Diplogasteroidea</taxon>
        <taxon>Neodiplogasteridae</taxon>
        <taxon>Pristionchus</taxon>
    </lineage>
</organism>
<evidence type="ECO:0008006" key="5">
    <source>
        <dbReference type="Google" id="ProtNLM"/>
    </source>
</evidence>
<evidence type="ECO:0000313" key="4">
    <source>
        <dbReference type="Proteomes" id="UP001432027"/>
    </source>
</evidence>
<accession>A0AAV5SAR7</accession>
<keyword evidence="1" id="KW-1133">Transmembrane helix</keyword>